<feature type="domain" description="4Fe-4S Mo/W bis-MGD-type" evidence="17">
    <location>
        <begin position="222"/>
        <end position="278"/>
    </location>
</feature>
<dbReference type="InterPro" id="IPR006657">
    <property type="entry name" value="MoPterin_dinucl-bd_dom"/>
</dbReference>
<evidence type="ECO:0000256" key="6">
    <source>
        <dbReference type="ARBA" id="ARBA00022714"/>
    </source>
</evidence>
<dbReference type="FunFam" id="3.10.20.740:FF:000004">
    <property type="entry name" value="NADH-quinone oxidoreductase"/>
    <property type="match status" value="1"/>
</dbReference>
<sequence>MTDHVTLTIDERTVTVPKGTGLVETAQAAGIEIPVFCYEPRLGPPVGACRMCLVEIEGMPKLQAGCTLTAQEGMVVRTARTSPLASEGQNSTLEFILVNHPLDCPVCDKGGECPLQDLTFRYGPGNTRMTFDKRTQEKPIPLSPTIALDRERCILCYRCTRFSESVSEDNDLVPLNRGANTVIGTFEDQPYRSRFSGNVVELCPVGALTSTQYRFEARPWDIQESPSVCGLCPVGCNISATTREGKVKRIQSRNHPQIDEGWLCDKGRFTYGHLTAADRIKTPLLKGEAGFEPLEWDDALDQAETLLRAGGDTVVTAFSGTESTEQAYALGRLLRAGLGANGAVLPEEIPTALDAYRAPLSSIRDATTIVILTRDLVADRAPIVDLWVKAARRNGATILTEIPEEKLEDAVLISDNAAHAAWLAQDIDAKSAFYLPRTPNGRGVADAWSAAGDGEASNEEPRVVIVSGDDAAADPAVRALAAGADFVIGIGLFQESFEGLADLVLPATSYLERDGTTVNLEGRVQRQRRAVIAPCPDELAWISKLAERFEVEVSPHASLAFEEISGRIYGGVSFAEIGEQAPLPPAAEKGAPVPAPKPVQVPVADGLRVIRYRPLFSGPVVDRVPEVEFQKADHEVGMNPADARERGVIDGDMVTVNSRGNFHRFKARIVRDLPAGTVRLSTYAEGDLTEFVAVRK</sequence>
<evidence type="ECO:0000256" key="9">
    <source>
        <dbReference type="ARBA" id="ARBA00022967"/>
    </source>
</evidence>
<dbReference type="PROSITE" id="PS51839">
    <property type="entry name" value="4FE4S_HC3"/>
    <property type="match status" value="1"/>
</dbReference>
<evidence type="ECO:0000256" key="2">
    <source>
        <dbReference type="ARBA" id="ARBA00002378"/>
    </source>
</evidence>
<dbReference type="InterPro" id="IPR006963">
    <property type="entry name" value="Mopterin_OxRdtase_4Fe-4S_dom"/>
</dbReference>
<feature type="domain" description="4Fe-4S His(Cys)3-ligated-type" evidence="18">
    <location>
        <begin position="84"/>
        <end position="123"/>
    </location>
</feature>
<dbReference type="SMART" id="SM00929">
    <property type="entry name" value="NADH-G_4Fe-4S_3"/>
    <property type="match status" value="1"/>
</dbReference>
<comment type="similarity">
    <text evidence="4">Belongs to the complex I 75 kDa subunit family.</text>
</comment>
<keyword evidence="5" id="KW-0004">4Fe-4S</keyword>
<dbReference type="EMBL" id="CAEZXP010000001">
    <property type="protein sequence ID" value="CAB4682481.1"/>
    <property type="molecule type" value="Genomic_DNA"/>
</dbReference>
<keyword evidence="11" id="KW-0411">Iron-sulfur</keyword>
<protein>
    <submittedName>
        <fullName evidence="19">Unannotated protein</fullName>
    </submittedName>
</protein>
<dbReference type="InterPro" id="IPR054351">
    <property type="entry name" value="NADH_UbQ_OxRdtase_ferredoxin"/>
</dbReference>
<evidence type="ECO:0000256" key="14">
    <source>
        <dbReference type="ARBA" id="ARBA00023136"/>
    </source>
</evidence>
<dbReference type="PROSITE" id="PS51669">
    <property type="entry name" value="4FE4S_MOW_BIS_MGD"/>
    <property type="match status" value="1"/>
</dbReference>
<dbReference type="Pfam" id="PF10588">
    <property type="entry name" value="NADH-G_4Fe-4S_3"/>
    <property type="match status" value="1"/>
</dbReference>
<keyword evidence="9" id="KW-1278">Translocase</keyword>
<comment type="subcellular location">
    <subcellularLocation>
        <location evidence="3">Membrane</location>
    </subcellularLocation>
</comment>
<dbReference type="InterPro" id="IPR001041">
    <property type="entry name" value="2Fe-2S_ferredoxin-type"/>
</dbReference>
<dbReference type="PANTHER" id="PTHR43105:SF10">
    <property type="entry name" value="NADH-QUINONE OXIDOREDUCTASE SUBUNIT G"/>
    <property type="match status" value="1"/>
</dbReference>
<comment type="function">
    <text evidence="2">NDH-1 shuttles electrons from NADH, via FMN and iron-sulfur (Fe-S) centers, to quinones in the respiratory chain. The immediate electron acceptor for the enzyme in this species is believed to be ubiquinone. Couples the redox reaction to proton translocation (for every two electrons transferred, four hydrogen ions are translocated across the cytoplasmic membrane), and thus conserves the redox energy in a proton gradient.</text>
</comment>
<evidence type="ECO:0000256" key="11">
    <source>
        <dbReference type="ARBA" id="ARBA00023014"/>
    </source>
</evidence>
<keyword evidence="12" id="KW-0520">NAD</keyword>
<dbReference type="Pfam" id="PF22117">
    <property type="entry name" value="Fer4_Nqo3"/>
    <property type="match status" value="1"/>
</dbReference>
<dbReference type="Pfam" id="PF04879">
    <property type="entry name" value="Molybdop_Fe4S4"/>
    <property type="match status" value="1"/>
</dbReference>
<proteinExistence type="inferred from homology"/>
<dbReference type="SMART" id="SM00926">
    <property type="entry name" value="Molybdop_Fe4S4"/>
    <property type="match status" value="1"/>
</dbReference>
<comment type="cofactor">
    <cofactor evidence="15">
        <name>[2Fe-2S] cluster</name>
        <dbReference type="ChEBI" id="CHEBI:190135"/>
    </cofactor>
</comment>
<evidence type="ECO:0000256" key="1">
    <source>
        <dbReference type="ARBA" id="ARBA00001966"/>
    </source>
</evidence>
<dbReference type="PROSITE" id="PS00643">
    <property type="entry name" value="COMPLEX1_75K_3"/>
    <property type="match status" value="1"/>
</dbReference>
<dbReference type="InterPro" id="IPR009010">
    <property type="entry name" value="Asp_de-COase-like_dom_sf"/>
</dbReference>
<feature type="domain" description="2Fe-2S ferredoxin-type" evidence="16">
    <location>
        <begin position="3"/>
        <end position="82"/>
    </location>
</feature>
<name>A0A6J6N766_9ZZZZ</name>
<evidence type="ECO:0000256" key="8">
    <source>
        <dbReference type="ARBA" id="ARBA00022723"/>
    </source>
</evidence>
<evidence type="ECO:0000259" key="17">
    <source>
        <dbReference type="PROSITE" id="PS51669"/>
    </source>
</evidence>
<dbReference type="Gene3D" id="3.40.50.740">
    <property type="match status" value="1"/>
</dbReference>
<dbReference type="PROSITE" id="PS51085">
    <property type="entry name" value="2FE2S_FER_2"/>
    <property type="match status" value="1"/>
</dbReference>
<comment type="cofactor">
    <cofactor evidence="1">
        <name>[4Fe-4S] cluster</name>
        <dbReference type="ChEBI" id="CHEBI:49883"/>
    </cofactor>
</comment>
<organism evidence="19">
    <name type="scientific">freshwater metagenome</name>
    <dbReference type="NCBI Taxonomy" id="449393"/>
    <lineage>
        <taxon>unclassified sequences</taxon>
        <taxon>metagenomes</taxon>
        <taxon>ecological metagenomes</taxon>
    </lineage>
</organism>
<dbReference type="InterPro" id="IPR036010">
    <property type="entry name" value="2Fe-2S_ferredoxin-like_sf"/>
</dbReference>
<dbReference type="InterPro" id="IPR019574">
    <property type="entry name" value="NADH_UbQ_OxRdtase_Gsu_4Fe4S-bd"/>
</dbReference>
<dbReference type="GO" id="GO:0046872">
    <property type="term" value="F:metal ion binding"/>
    <property type="evidence" value="ECO:0007669"/>
    <property type="project" value="UniProtKB-KW"/>
</dbReference>
<gene>
    <name evidence="19" type="ORF">UFOPK2399_00039</name>
</gene>
<evidence type="ECO:0000256" key="10">
    <source>
        <dbReference type="ARBA" id="ARBA00023004"/>
    </source>
</evidence>
<evidence type="ECO:0000256" key="15">
    <source>
        <dbReference type="ARBA" id="ARBA00034078"/>
    </source>
</evidence>
<accession>A0A6J6N766</accession>
<dbReference type="SUPFAM" id="SSF54292">
    <property type="entry name" value="2Fe-2S ferredoxin-like"/>
    <property type="match status" value="1"/>
</dbReference>
<dbReference type="GO" id="GO:0051537">
    <property type="term" value="F:2 iron, 2 sulfur cluster binding"/>
    <property type="evidence" value="ECO:0007669"/>
    <property type="project" value="UniProtKB-KW"/>
</dbReference>
<keyword evidence="8" id="KW-0479">Metal-binding</keyword>
<evidence type="ECO:0000256" key="13">
    <source>
        <dbReference type="ARBA" id="ARBA00023075"/>
    </source>
</evidence>
<evidence type="ECO:0000256" key="3">
    <source>
        <dbReference type="ARBA" id="ARBA00004370"/>
    </source>
</evidence>
<keyword evidence="7" id="KW-0874">Quinone</keyword>
<dbReference type="InterPro" id="IPR006656">
    <property type="entry name" value="Mopterin_OxRdtase"/>
</dbReference>
<evidence type="ECO:0000259" key="16">
    <source>
        <dbReference type="PROSITE" id="PS51085"/>
    </source>
</evidence>
<dbReference type="InterPro" id="IPR050123">
    <property type="entry name" value="Prok_molybdopt-oxidoreductase"/>
</dbReference>
<dbReference type="Gene3D" id="3.10.20.740">
    <property type="match status" value="1"/>
</dbReference>
<keyword evidence="10" id="KW-0408">Iron</keyword>
<dbReference type="CDD" id="cd00207">
    <property type="entry name" value="fer2"/>
    <property type="match status" value="1"/>
</dbReference>
<dbReference type="CDD" id="cd02775">
    <property type="entry name" value="MopB_CT"/>
    <property type="match status" value="1"/>
</dbReference>
<keyword evidence="13" id="KW-0830">Ubiquinone</keyword>
<dbReference type="InterPro" id="IPR000283">
    <property type="entry name" value="NADH_UbQ_OxRdtase_75kDa_su_CS"/>
</dbReference>
<reference evidence="19" key="1">
    <citation type="submission" date="2020-05" db="EMBL/GenBank/DDBJ databases">
        <authorList>
            <person name="Chiriac C."/>
            <person name="Salcher M."/>
            <person name="Ghai R."/>
            <person name="Kavagutti S V."/>
        </authorList>
    </citation>
    <scope>NUCLEOTIDE SEQUENCE</scope>
</reference>
<evidence type="ECO:0000256" key="4">
    <source>
        <dbReference type="ARBA" id="ARBA00005404"/>
    </source>
</evidence>
<dbReference type="Gene3D" id="2.40.40.20">
    <property type="match status" value="1"/>
</dbReference>
<dbReference type="Gene3D" id="3.30.70.20">
    <property type="match status" value="1"/>
</dbReference>
<dbReference type="GO" id="GO:0016020">
    <property type="term" value="C:membrane"/>
    <property type="evidence" value="ECO:0007669"/>
    <property type="project" value="UniProtKB-SubCell"/>
</dbReference>
<dbReference type="SUPFAM" id="SSF50692">
    <property type="entry name" value="ADC-like"/>
    <property type="match status" value="1"/>
</dbReference>
<dbReference type="GO" id="GO:0008137">
    <property type="term" value="F:NADH dehydrogenase (ubiquinone) activity"/>
    <property type="evidence" value="ECO:0007669"/>
    <property type="project" value="InterPro"/>
</dbReference>
<dbReference type="GO" id="GO:0051539">
    <property type="term" value="F:4 iron, 4 sulfur cluster binding"/>
    <property type="evidence" value="ECO:0007669"/>
    <property type="project" value="UniProtKB-KW"/>
</dbReference>
<dbReference type="GO" id="GO:0042773">
    <property type="term" value="P:ATP synthesis coupled electron transport"/>
    <property type="evidence" value="ECO:0007669"/>
    <property type="project" value="InterPro"/>
</dbReference>
<dbReference type="GO" id="GO:0003954">
    <property type="term" value="F:NADH dehydrogenase activity"/>
    <property type="evidence" value="ECO:0007669"/>
    <property type="project" value="TreeGrafter"/>
</dbReference>
<dbReference type="Gene3D" id="3.30.200.210">
    <property type="match status" value="1"/>
</dbReference>
<dbReference type="GO" id="GO:0048038">
    <property type="term" value="F:quinone binding"/>
    <property type="evidence" value="ECO:0007669"/>
    <property type="project" value="UniProtKB-KW"/>
</dbReference>
<evidence type="ECO:0000256" key="7">
    <source>
        <dbReference type="ARBA" id="ARBA00022719"/>
    </source>
</evidence>
<dbReference type="SUPFAM" id="SSF53706">
    <property type="entry name" value="Formate dehydrogenase/DMSO reductase, domains 1-3"/>
    <property type="match status" value="1"/>
</dbReference>
<evidence type="ECO:0000259" key="18">
    <source>
        <dbReference type="PROSITE" id="PS51839"/>
    </source>
</evidence>
<dbReference type="PROSITE" id="PS00642">
    <property type="entry name" value="COMPLEX1_75K_2"/>
    <property type="match status" value="1"/>
</dbReference>
<dbReference type="SUPFAM" id="SSF54862">
    <property type="entry name" value="4Fe-4S ferredoxins"/>
    <property type="match status" value="1"/>
</dbReference>
<evidence type="ECO:0000256" key="5">
    <source>
        <dbReference type="ARBA" id="ARBA00022485"/>
    </source>
</evidence>
<evidence type="ECO:0000256" key="12">
    <source>
        <dbReference type="ARBA" id="ARBA00023027"/>
    </source>
</evidence>
<dbReference type="GO" id="GO:0043546">
    <property type="term" value="F:molybdopterin cofactor binding"/>
    <property type="evidence" value="ECO:0007669"/>
    <property type="project" value="InterPro"/>
</dbReference>
<dbReference type="Pfam" id="PF13510">
    <property type="entry name" value="Fer2_4"/>
    <property type="match status" value="1"/>
</dbReference>
<dbReference type="Pfam" id="PF01568">
    <property type="entry name" value="Molydop_binding"/>
    <property type="match status" value="1"/>
</dbReference>
<evidence type="ECO:0000313" key="19">
    <source>
        <dbReference type="EMBL" id="CAB4682481.1"/>
    </source>
</evidence>
<keyword evidence="6" id="KW-0001">2Fe-2S</keyword>
<keyword evidence="14" id="KW-0472">Membrane</keyword>
<dbReference type="Pfam" id="PF00384">
    <property type="entry name" value="Molybdopterin"/>
    <property type="match status" value="1"/>
</dbReference>
<dbReference type="AlphaFoldDB" id="A0A6J6N766"/>
<dbReference type="PANTHER" id="PTHR43105">
    <property type="entry name" value="RESPIRATORY NITRATE REDUCTASE"/>
    <property type="match status" value="1"/>
</dbReference>